<dbReference type="SUPFAM" id="SSF48371">
    <property type="entry name" value="ARM repeat"/>
    <property type="match status" value="1"/>
</dbReference>
<evidence type="ECO:0000256" key="3">
    <source>
        <dbReference type="ARBA" id="ARBA00023004"/>
    </source>
</evidence>
<proteinExistence type="predicted"/>
<evidence type="ECO:0000256" key="4">
    <source>
        <dbReference type="PROSITE-ProRule" id="PRU00433"/>
    </source>
</evidence>
<dbReference type="SUPFAM" id="SSF46626">
    <property type="entry name" value="Cytochrome c"/>
    <property type="match status" value="1"/>
</dbReference>
<dbReference type="GO" id="GO:0009055">
    <property type="term" value="F:electron transfer activity"/>
    <property type="evidence" value="ECO:0007669"/>
    <property type="project" value="InterPro"/>
</dbReference>
<dbReference type="Proteomes" id="UP000660862">
    <property type="component" value="Unassembled WGS sequence"/>
</dbReference>
<organism evidence="7 8">
    <name type="scientific">Parapedobacter pyrenivorans</name>
    <dbReference type="NCBI Taxonomy" id="1305674"/>
    <lineage>
        <taxon>Bacteria</taxon>
        <taxon>Pseudomonadati</taxon>
        <taxon>Bacteroidota</taxon>
        <taxon>Sphingobacteriia</taxon>
        <taxon>Sphingobacteriales</taxon>
        <taxon>Sphingobacteriaceae</taxon>
        <taxon>Parapedobacter</taxon>
    </lineage>
</organism>
<feature type="transmembrane region" description="Helical" evidence="5">
    <location>
        <begin position="12"/>
        <end position="29"/>
    </location>
</feature>
<dbReference type="Pfam" id="PF23500">
    <property type="entry name" value="DUF7133"/>
    <property type="match status" value="1"/>
</dbReference>
<gene>
    <name evidence="7" type="ORF">GCM10007415_28880</name>
</gene>
<dbReference type="InterPro" id="IPR055557">
    <property type="entry name" value="DUF7133"/>
</dbReference>
<dbReference type="Gene3D" id="1.10.760.10">
    <property type="entry name" value="Cytochrome c-like domain"/>
    <property type="match status" value="1"/>
</dbReference>
<keyword evidence="1 4" id="KW-0349">Heme</keyword>
<dbReference type="Pfam" id="PF14100">
    <property type="entry name" value="DUF6807"/>
    <property type="match status" value="1"/>
</dbReference>
<dbReference type="EMBL" id="BMER01000002">
    <property type="protein sequence ID" value="GGG92355.1"/>
    <property type="molecule type" value="Genomic_DNA"/>
</dbReference>
<feature type="domain" description="Cytochrome c" evidence="6">
    <location>
        <begin position="1150"/>
        <end position="1284"/>
    </location>
</feature>
<dbReference type="Gene3D" id="2.120.10.30">
    <property type="entry name" value="TolB, C-terminal domain"/>
    <property type="match status" value="1"/>
</dbReference>
<dbReference type="InterPro" id="IPR009056">
    <property type="entry name" value="Cyt_c-like_dom"/>
</dbReference>
<reference evidence="7" key="2">
    <citation type="submission" date="2020-09" db="EMBL/GenBank/DDBJ databases">
        <authorList>
            <person name="Sun Q."/>
            <person name="Zhou Y."/>
        </authorList>
    </citation>
    <scope>NUCLEOTIDE SEQUENCE</scope>
    <source>
        <strain evidence="7">CGMCC 1.12195</strain>
    </source>
</reference>
<dbReference type="NCBIfam" id="TIGR02604">
    <property type="entry name" value="Piru_Ver_Nterm"/>
    <property type="match status" value="1"/>
</dbReference>
<dbReference type="InterPro" id="IPR011041">
    <property type="entry name" value="Quinoprot_gluc/sorb_DH_b-prop"/>
</dbReference>
<keyword evidence="5" id="KW-0812">Transmembrane</keyword>
<evidence type="ECO:0000256" key="5">
    <source>
        <dbReference type="SAM" id="Phobius"/>
    </source>
</evidence>
<dbReference type="InterPro" id="IPR011042">
    <property type="entry name" value="6-blade_b-propeller_TolB-like"/>
</dbReference>
<sequence length="1287" mass="144118">MQLQSYSGQQYPFGFVFVLLAIACCFFYACGSPSKTADSRQDSVSVLLKLVKDEGKETIAVFRTDGDAPILVQHSKPDFRPYIHPIVAPDGEGVLTEYSPGHHKHQTGLYWGFTQVNGRDYFHNPQGDYWKRVAANIVEEEGNVVKWQTIYQLLDDKGTPVMEEIQNWSMQLVGGQYLLDLEWKGEALQDVLIGKYDYGGLFLRMPWQAGIEGEIVNAARSKNEQAEGQAAMWADVGMKIAGRDDWAHVAIFDHPENRGYPNKWRVDGQLGLGPSYTRDEDWSLSKGQTDVVRHRLVVYTGELNEMALNDAWSKFAGREGEYSMVELWSLAQVEGRNAKFLTPQEAVDEMTVKAGYEVNVWAAEPMMTQPMAFCWDDKGRLWVAENKDYESRGHGFSNAGTSRILILEDTDGDGAADNKKVFMEGLAFPAAIAVGFDGLYVGAPPNLLFVPDKDGDDKAEMEDVEILLTGWGIRDRHETLNSLQWGPDGWLYGLQGFATPSKIRKPNGDAKLYFHNDEFPEDLLEADGVDINGGVWRYHPVKHRFEVVAHGFSNPWGIDYDAKGQLFMTACVIPHLWHVVPGGIYHRQGGQHFNPYVYEDIKTIADHRHSSAHGGARIYQSDAFPKEEQGRIFMANIHEHAILSDILEPKGSGFVGVHGDDFMRANNAQWVGFSMEIGPDGGLYVLDWHDADICGQEVLNSETGRIFRVMPSKSLATDFPGRYADLNDLTDEQLVALQTNASDWHARRARGILHKRATAGKLQAATHSQLKAIFEKNKNPDWRLRAMWALHITGGLAPEVLVESLEDKDQYIRGWAIQLLCEDRSPSPLALAKFRSMAQRDHSAVVRLYLAAALQRIDNDEKWAIAINLLQKKEDGNDHNLPKMIWYGIESLIAENPSRFLAIGGVSRLPMVTQYIARRAVDGDELQRLVALIGMQRGNTEDLLAGMLSGMEGRTDLKIPTNWKAVSAKLQRDNGNVKELATKISGLFGDREATQLAFELLKDRQMAIDKRQKALQTLAAQQQQQLITELPELLQEPAIRKDAIRAIAAFDSDLLGKLLIDKYQSFSSEERVETVQTLSSRTRYGNMLMAEIKAGRIPRKEVPANVARQLLRVVGSGFIEVWGPIETVASDKAAYEKYRGMLNSDALATADVKRGKTLFQQVCGSCHKMYGEGGVMGPDLTGSNRRNTDYILLNVLEPSAEIQDDYKMVVINTRDGRTYSGNVVGEDQRQLSLRIVGQEDPVLINKSTIQSKETASVSMMPPGLFEHLNERDVVDIMAYLKTDEQVK</sequence>
<name>A0A917MCD4_9SPHI</name>
<dbReference type="SUPFAM" id="SSF50952">
    <property type="entry name" value="Soluble quinoprotein glucose dehydrogenase"/>
    <property type="match status" value="1"/>
</dbReference>
<keyword evidence="5" id="KW-0472">Membrane</keyword>
<dbReference type="InterPro" id="IPR013427">
    <property type="entry name" value="Haem-bd_dom_put"/>
</dbReference>
<dbReference type="PANTHER" id="PTHR33546:SF1">
    <property type="entry name" value="LARGE, MULTIFUNCTIONAL SECRETED PROTEIN"/>
    <property type="match status" value="1"/>
</dbReference>
<dbReference type="PROSITE" id="PS51007">
    <property type="entry name" value="CYTC"/>
    <property type="match status" value="1"/>
</dbReference>
<evidence type="ECO:0000259" key="6">
    <source>
        <dbReference type="PROSITE" id="PS51007"/>
    </source>
</evidence>
<reference evidence="7" key="1">
    <citation type="journal article" date="2014" name="Int. J. Syst. Evol. Microbiol.">
        <title>Complete genome sequence of Corynebacterium casei LMG S-19264T (=DSM 44701T), isolated from a smear-ripened cheese.</title>
        <authorList>
            <consortium name="US DOE Joint Genome Institute (JGI-PGF)"/>
            <person name="Walter F."/>
            <person name="Albersmeier A."/>
            <person name="Kalinowski J."/>
            <person name="Ruckert C."/>
        </authorList>
    </citation>
    <scope>NUCLEOTIDE SEQUENCE</scope>
    <source>
        <strain evidence="7">CGMCC 1.12195</strain>
    </source>
</reference>
<dbReference type="Gene3D" id="1.25.10.10">
    <property type="entry name" value="Leucine-rich Repeat Variant"/>
    <property type="match status" value="1"/>
</dbReference>
<evidence type="ECO:0000256" key="2">
    <source>
        <dbReference type="ARBA" id="ARBA00022723"/>
    </source>
</evidence>
<keyword evidence="3 4" id="KW-0408">Iron</keyword>
<evidence type="ECO:0000256" key="1">
    <source>
        <dbReference type="ARBA" id="ARBA00022617"/>
    </source>
</evidence>
<dbReference type="RefSeq" id="WP_188506728.1">
    <property type="nucleotide sequence ID" value="NZ_BMER01000002.1"/>
</dbReference>
<dbReference type="InterPro" id="IPR013428">
    <property type="entry name" value="Membrane-bound_put_N"/>
</dbReference>
<evidence type="ECO:0000313" key="8">
    <source>
        <dbReference type="Proteomes" id="UP000660862"/>
    </source>
</evidence>
<dbReference type="GO" id="GO:0020037">
    <property type="term" value="F:heme binding"/>
    <property type="evidence" value="ECO:0007669"/>
    <property type="project" value="InterPro"/>
</dbReference>
<evidence type="ECO:0000313" key="7">
    <source>
        <dbReference type="EMBL" id="GGG92355.1"/>
    </source>
</evidence>
<protein>
    <recommendedName>
        <fullName evidence="6">Cytochrome c domain-containing protein</fullName>
    </recommendedName>
</protein>
<dbReference type="InterPro" id="IPR029475">
    <property type="entry name" value="DUF6807"/>
</dbReference>
<accession>A0A917MCD4</accession>
<dbReference type="GO" id="GO:0046872">
    <property type="term" value="F:metal ion binding"/>
    <property type="evidence" value="ECO:0007669"/>
    <property type="project" value="UniProtKB-KW"/>
</dbReference>
<keyword evidence="5" id="KW-1133">Transmembrane helix</keyword>
<dbReference type="Pfam" id="PF00034">
    <property type="entry name" value="Cytochrom_C"/>
    <property type="match status" value="1"/>
</dbReference>
<dbReference type="PANTHER" id="PTHR33546">
    <property type="entry name" value="LARGE, MULTIFUNCTIONAL SECRETED PROTEIN-RELATED"/>
    <property type="match status" value="1"/>
</dbReference>
<dbReference type="InterPro" id="IPR011989">
    <property type="entry name" value="ARM-like"/>
</dbReference>
<comment type="caution">
    <text evidence="7">The sequence shown here is derived from an EMBL/GenBank/DDBJ whole genome shotgun (WGS) entry which is preliminary data.</text>
</comment>
<keyword evidence="2 4" id="KW-0479">Metal-binding</keyword>
<keyword evidence="8" id="KW-1185">Reference proteome</keyword>
<dbReference type="InterPro" id="IPR016024">
    <property type="entry name" value="ARM-type_fold"/>
</dbReference>
<dbReference type="InterPro" id="IPR036909">
    <property type="entry name" value="Cyt_c-like_dom_sf"/>
</dbReference>
<dbReference type="NCBIfam" id="TIGR02603">
    <property type="entry name" value="CxxCH_TIGR02603"/>
    <property type="match status" value="1"/>
</dbReference>